<reference evidence="1 2" key="1">
    <citation type="submission" date="2019-02" db="EMBL/GenBank/DDBJ databases">
        <title>Comparative genomic analysis of the Hafnia genus genomes.</title>
        <authorList>
            <person name="Zhiqiu Y."/>
            <person name="Chao Y."/>
            <person name="Yuhui D."/>
            <person name="Di H."/>
            <person name="Bin L."/>
        </authorList>
    </citation>
    <scope>NUCLEOTIDE SEQUENCE [LARGE SCALE GENOMIC DNA]</scope>
    <source>
        <strain evidence="1 2">PCM_1210</strain>
    </source>
</reference>
<gene>
    <name evidence="1" type="ORF">EYY96_13265</name>
</gene>
<comment type="caution">
    <text evidence="1">The sequence shown here is derived from an EMBL/GenBank/DDBJ whole genome shotgun (WGS) entry which is preliminary data.</text>
</comment>
<accession>A0ABD7Q257</accession>
<dbReference type="AlphaFoldDB" id="A0ABD7Q257"/>
<organism evidence="1 2">
    <name type="scientific">Hafnia alvei</name>
    <dbReference type="NCBI Taxonomy" id="569"/>
    <lineage>
        <taxon>Bacteria</taxon>
        <taxon>Pseudomonadati</taxon>
        <taxon>Pseudomonadota</taxon>
        <taxon>Gammaproteobacteria</taxon>
        <taxon>Enterobacterales</taxon>
        <taxon>Hafniaceae</taxon>
        <taxon>Hafnia</taxon>
    </lineage>
</organism>
<name>A0ABD7Q257_HAFAL</name>
<evidence type="ECO:0000313" key="1">
    <source>
        <dbReference type="EMBL" id="TBL67049.1"/>
    </source>
</evidence>
<protein>
    <recommendedName>
        <fullName evidence="3">Phage tail protein</fullName>
    </recommendedName>
</protein>
<dbReference type="Proteomes" id="UP000291600">
    <property type="component" value="Unassembled WGS sequence"/>
</dbReference>
<sequence>MYLSVVLNDASSSEYTAIVSRFNSNESIIKSKGFEGGEDGDNEDSTFYLSDIGYGGRISLNGRYVYPSDLDCSIDSFPGVWDLVTRKKVVFTKSNMSNEDVKYKCKALFNGEAELGALGGELVSP</sequence>
<evidence type="ECO:0000313" key="2">
    <source>
        <dbReference type="Proteomes" id="UP000291600"/>
    </source>
</evidence>
<evidence type="ECO:0008006" key="3">
    <source>
        <dbReference type="Google" id="ProtNLM"/>
    </source>
</evidence>
<dbReference type="EMBL" id="SITJ01000074">
    <property type="protein sequence ID" value="TBL67049.1"/>
    <property type="molecule type" value="Genomic_DNA"/>
</dbReference>
<proteinExistence type="predicted"/>